<organism evidence="2 3">
    <name type="scientific">Pandoravirus salinus</name>
    <dbReference type="NCBI Taxonomy" id="1349410"/>
    <lineage>
        <taxon>Viruses</taxon>
        <taxon>Pandoravirus</taxon>
    </lineage>
</organism>
<feature type="region of interest" description="Disordered" evidence="1">
    <location>
        <begin position="103"/>
        <end position="149"/>
    </location>
</feature>
<dbReference type="EMBL" id="KC977571">
    <property type="protein sequence ID" value="AGO85613.1"/>
    <property type="molecule type" value="Genomic_DNA"/>
</dbReference>
<dbReference type="GeneID" id="16607400"/>
<evidence type="ECO:0000313" key="3">
    <source>
        <dbReference type="Proteomes" id="UP000204584"/>
    </source>
</evidence>
<reference evidence="2 3" key="1">
    <citation type="journal article" date="2013" name="Science">
        <title>Pandoraviruses: amoeba viruses with genomes up to 2.5 Mb reaching that of parasitic eukaryotes.</title>
        <authorList>
            <person name="Philippe N."/>
            <person name="Legendre M."/>
            <person name="Doutre G."/>
            <person name="Coute Y."/>
            <person name="Poirot O."/>
            <person name="Lescot M."/>
            <person name="Arslan D."/>
            <person name="Seltzer V."/>
            <person name="Bertaux L."/>
            <person name="Bruley C."/>
            <person name="Garin J."/>
            <person name="Claverie J.M."/>
            <person name="Abergel C."/>
        </authorList>
    </citation>
    <scope>NUCLEOTIDE SEQUENCE [LARGE SCALE GENOMIC DNA]</scope>
</reference>
<dbReference type="RefSeq" id="YP_008438692.1">
    <property type="nucleotide sequence ID" value="NC_022098.1"/>
</dbReference>
<keyword evidence="3" id="KW-1185">Reference proteome</keyword>
<accession>S4VZ30</accession>
<proteinExistence type="predicted"/>
<gene>
    <name evidence="2" type="ORF">psal_cds_1266</name>
</gene>
<dbReference type="Gene3D" id="2.40.320.10">
    <property type="entry name" value="Hypothetical Protein Pfu-838710-001"/>
    <property type="match status" value="1"/>
</dbReference>
<dbReference type="KEGG" id="vg:16607400"/>
<sequence>MRSRAQSRTVLVGYSADEALDRLRGDPAPPVRVRWLLDASTTAALHAVLMAKQGTAVSRTTFVDSFHGSDDLPALGWWLRRRDTDGSADAITWCMRVVRGVSPRRDDADDKGCGDASDRVEPRDTDGRGRTGYDVQGARGSVHEQERGRHRARVYNDIDDDDNGRLVAMVAPESNARDLSTLCLGLYARLSVSRTTYHVPADPGAVSGLCVVVDRVALGGSGAGSVVLQGTAVARDPVAARRLVDVLAAAGVDTARAPPPSKVAAYLARRRPALYTRLVHRGALDASP</sequence>
<evidence type="ECO:0000313" key="2">
    <source>
        <dbReference type="EMBL" id="AGO85613.1"/>
    </source>
</evidence>
<dbReference type="Proteomes" id="UP000204584">
    <property type="component" value="Segment"/>
</dbReference>
<name>S4VZ30_9VIRU</name>
<evidence type="ECO:0000256" key="1">
    <source>
        <dbReference type="SAM" id="MobiDB-lite"/>
    </source>
</evidence>
<feature type="compositionally biased region" description="Basic and acidic residues" evidence="1">
    <location>
        <begin position="103"/>
        <end position="131"/>
    </location>
</feature>
<protein>
    <submittedName>
        <fullName evidence="2">Uncharacterized protein</fullName>
    </submittedName>
</protein>